<feature type="domain" description="Helicase ATP-binding" evidence="11">
    <location>
        <begin position="545"/>
        <end position="706"/>
    </location>
</feature>
<keyword evidence="8 9" id="KW-0234">DNA repair</keyword>
<name>A0A1H6M3E0_9BACT</name>
<evidence type="ECO:0000256" key="5">
    <source>
        <dbReference type="ARBA" id="ARBA00022806"/>
    </source>
</evidence>
<dbReference type="EMBL" id="LT629973">
    <property type="protein sequence ID" value="SEH95762.1"/>
    <property type="molecule type" value="Genomic_DNA"/>
</dbReference>
<dbReference type="InterPro" id="IPR036101">
    <property type="entry name" value="CarD-like/TRCF_RID_sf"/>
</dbReference>
<evidence type="ECO:0000259" key="12">
    <source>
        <dbReference type="PROSITE" id="PS51194"/>
    </source>
</evidence>
<dbReference type="InterPro" id="IPR005118">
    <property type="entry name" value="TRCF_C"/>
</dbReference>
<dbReference type="Pfam" id="PF00270">
    <property type="entry name" value="DEAD"/>
    <property type="match status" value="1"/>
</dbReference>
<dbReference type="PROSITE" id="PS51194">
    <property type="entry name" value="HELICASE_CTER"/>
    <property type="match status" value="1"/>
</dbReference>
<comment type="similarity">
    <text evidence="9">In the C-terminal section; belongs to the helicase family. RecG subfamily.</text>
</comment>
<dbReference type="Gene3D" id="3.30.2060.10">
    <property type="entry name" value="Penicillin-binding protein 1b domain"/>
    <property type="match status" value="1"/>
</dbReference>
<dbReference type="GO" id="GO:0003684">
    <property type="term" value="F:damaged DNA binding"/>
    <property type="evidence" value="ECO:0007669"/>
    <property type="project" value="InterPro"/>
</dbReference>
<dbReference type="RefSeq" id="WP_067775434.1">
    <property type="nucleotide sequence ID" value="NZ_LIGX01000021.1"/>
</dbReference>
<keyword evidence="14" id="KW-1185">Reference proteome</keyword>
<dbReference type="Pfam" id="PF17757">
    <property type="entry name" value="UvrB_inter"/>
    <property type="match status" value="1"/>
</dbReference>
<accession>A0A1H6M3E0</accession>
<dbReference type="KEGG" id="agl:PYTT_2070"/>
<dbReference type="GO" id="GO:0005524">
    <property type="term" value="F:ATP binding"/>
    <property type="evidence" value="ECO:0007669"/>
    <property type="project" value="UniProtKB-UniRule"/>
</dbReference>
<dbReference type="Pfam" id="PF00271">
    <property type="entry name" value="Helicase_C"/>
    <property type="match status" value="1"/>
</dbReference>
<sequence>MIQELLARVARTAAFRRKLSVLGKENTRNTPVIFEQTPPAALSFLISLIASTAGPKQRIWILTPDLPRQERLAAELPIWKQGHTLFLPEQEIHINNGLSDPDLLAERLDILQKLSLPSEERQLVVLTETALMQDAPASSTIEEQTSYFSIGDTIEQNALIAMLTEAGFERSDQVIARGQWSVRGGIVDVFPLQAPHPLRIELFGDTIESIRAFDIDSQLSFKKLKGAQLLLSEPPSKQKLKNWISPDDWIISTPDCRESGNIVILETPPEDIPDAAELDRPQNNDKTAFYGTPLGSFDTGDFVMQEAKRNYAHGQLEKWNRQAWEIAIFFPHPGEEKRFREICGNDPAWERVHHCQGELPHGFTAPGAKLAVLSSSELFGRYTTPQARKRADREDAARRERAQTPLREILPGDLVIHASHGLGKYIGIDKSPDTGEEEMYIEYRGGVKLGIPIRQSHLVSKYIGLGTKTPELSKLGDAKWVRACKAAEKAVADYAAQLLEVQAERETNQGYAHPADSAWMWEFESSFPYRETPDQLRAIQQAKADMESPRPMDRLICGDVGFGKTEVAIRAAFKCITGGKQAAILVPTTVLADQHGRSFKARMSEYPVRIEILSRFTPAKKEKEILQGLANGSVDIVVGTHRLISKDIRFKNLGLVVIDEEQRFGVRHKEQFKTNFRAVDMLTLSATPIPRTLYIALMGARDMSTIDTAPLNRLPVQTAVCPYDEKLIKDAIERELKRGGQVFFLHNRVQTIDHMAHQLHQLVPKARIVIGHGQMDKSDLENVMGQFVRGEADILLSTTIIESGIDIPNANTIIIDRADRFGLADLYQLRGRVGRAGHRAYAYLLLPRHALTTGDARKRVSAIKQYTELGSGFKIAMRDLEIRGAGNLLGTQQSGHIAAIGFELYCQLLRQSIERLQGKTPTLRTDSTLKADFICWSEAKMTIQESRKGIIGTYLPSAYMESTRTRIAAYKDLANATHLNDLDQLQKHWIDRFGSLPAEAENLLQCQRIKLLASRANIAQVEIVGQKLMLTRNRDYILLEGRFPRLKKLHPVDKLREVLELLLTL</sequence>
<evidence type="ECO:0000313" key="14">
    <source>
        <dbReference type="Proteomes" id="UP000176204"/>
    </source>
</evidence>
<dbReference type="EC" id="3.6.4.-" evidence="9"/>
<dbReference type="HAMAP" id="MF_00969">
    <property type="entry name" value="TRCF"/>
    <property type="match status" value="1"/>
</dbReference>
<proteinExistence type="inferred from homology"/>
<keyword evidence="7 9" id="KW-0238">DNA-binding</keyword>
<dbReference type="PANTHER" id="PTHR47964">
    <property type="entry name" value="ATP-DEPENDENT DNA HELICASE HOMOLOG RECG, CHLOROPLASTIC"/>
    <property type="match status" value="1"/>
</dbReference>
<keyword evidence="1 9" id="KW-0963">Cytoplasm</keyword>
<dbReference type="AlphaFoldDB" id="A0A1H6M3E0"/>
<keyword evidence="3 9" id="KW-0227">DNA damage</keyword>
<protein>
    <recommendedName>
        <fullName evidence="9">Transcription-repair-coupling factor</fullName>
        <shortName evidence="9">TRCF</shortName>
        <ecNumber evidence="9">3.6.4.-</ecNumber>
    </recommendedName>
</protein>
<organism evidence="13 14">
    <name type="scientific">Akkermansia glycaniphila</name>
    <dbReference type="NCBI Taxonomy" id="1679444"/>
    <lineage>
        <taxon>Bacteria</taxon>
        <taxon>Pseudomonadati</taxon>
        <taxon>Verrucomicrobiota</taxon>
        <taxon>Verrucomicrobiia</taxon>
        <taxon>Verrucomicrobiales</taxon>
        <taxon>Akkermansiaceae</taxon>
        <taxon>Akkermansia</taxon>
    </lineage>
</organism>
<dbReference type="InterPro" id="IPR047112">
    <property type="entry name" value="RecG/Mfd"/>
</dbReference>
<feature type="region of interest" description="Disordered" evidence="10">
    <location>
        <begin position="383"/>
        <end position="402"/>
    </location>
</feature>
<dbReference type="SUPFAM" id="SSF143517">
    <property type="entry name" value="TRCF domain-like"/>
    <property type="match status" value="1"/>
</dbReference>
<reference evidence="14" key="1">
    <citation type="submission" date="2016-09" db="EMBL/GenBank/DDBJ databases">
        <authorList>
            <person name="Koehorst J."/>
        </authorList>
    </citation>
    <scope>NUCLEOTIDE SEQUENCE [LARGE SCALE GENOMIC DNA]</scope>
</reference>
<dbReference type="GO" id="GO:0003678">
    <property type="term" value="F:DNA helicase activity"/>
    <property type="evidence" value="ECO:0007669"/>
    <property type="project" value="TreeGrafter"/>
</dbReference>
<dbReference type="SMART" id="SM00487">
    <property type="entry name" value="DEXDc"/>
    <property type="match status" value="1"/>
</dbReference>
<dbReference type="Proteomes" id="UP000176204">
    <property type="component" value="Chromosome I"/>
</dbReference>
<dbReference type="Pfam" id="PF02559">
    <property type="entry name" value="CarD_TRCF_RID"/>
    <property type="match status" value="1"/>
</dbReference>
<dbReference type="Gene3D" id="3.90.1150.50">
    <property type="entry name" value="Transcription-repair-coupling factor, D7 domain"/>
    <property type="match status" value="1"/>
</dbReference>
<dbReference type="InterPro" id="IPR037235">
    <property type="entry name" value="TRCF-like_C_D7"/>
</dbReference>
<dbReference type="PANTHER" id="PTHR47964:SF1">
    <property type="entry name" value="ATP-DEPENDENT DNA HELICASE HOMOLOG RECG, CHLOROPLASTIC"/>
    <property type="match status" value="1"/>
</dbReference>
<dbReference type="SUPFAM" id="SSF52540">
    <property type="entry name" value="P-loop containing nucleoside triphosphate hydrolases"/>
    <property type="match status" value="3"/>
</dbReference>
<dbReference type="SMART" id="SM01058">
    <property type="entry name" value="CarD_TRCF"/>
    <property type="match status" value="1"/>
</dbReference>
<dbReference type="CDD" id="cd17991">
    <property type="entry name" value="DEXHc_TRCF"/>
    <property type="match status" value="1"/>
</dbReference>
<dbReference type="NCBIfam" id="TIGR00580">
    <property type="entry name" value="mfd"/>
    <property type="match status" value="1"/>
</dbReference>
<dbReference type="GO" id="GO:0006355">
    <property type="term" value="P:regulation of DNA-templated transcription"/>
    <property type="evidence" value="ECO:0007669"/>
    <property type="project" value="UniProtKB-UniRule"/>
</dbReference>
<evidence type="ECO:0000256" key="7">
    <source>
        <dbReference type="ARBA" id="ARBA00023125"/>
    </source>
</evidence>
<dbReference type="SUPFAM" id="SSF141259">
    <property type="entry name" value="CarD-like"/>
    <property type="match status" value="1"/>
</dbReference>
<keyword evidence="6 9" id="KW-0067">ATP-binding</keyword>
<dbReference type="Gene3D" id="3.40.50.300">
    <property type="entry name" value="P-loop containing nucleotide triphosphate hydrolases"/>
    <property type="match status" value="2"/>
</dbReference>
<keyword evidence="2 9" id="KW-0547">Nucleotide-binding</keyword>
<dbReference type="InterPro" id="IPR014001">
    <property type="entry name" value="Helicase_ATP-bd"/>
</dbReference>
<dbReference type="InterPro" id="IPR011545">
    <property type="entry name" value="DEAD/DEAH_box_helicase_dom"/>
</dbReference>
<evidence type="ECO:0000256" key="8">
    <source>
        <dbReference type="ARBA" id="ARBA00023204"/>
    </source>
</evidence>
<evidence type="ECO:0000256" key="4">
    <source>
        <dbReference type="ARBA" id="ARBA00022801"/>
    </source>
</evidence>
<comment type="function">
    <text evidence="9">Couples transcription and DNA repair by recognizing RNA polymerase (RNAP) stalled at DNA lesions. Mediates ATP-dependent release of RNAP and its truncated transcript from the DNA, and recruitment of nucleotide excision repair machinery to the damaged site.</text>
</comment>
<feature type="domain" description="Helicase C-terminal" evidence="12">
    <location>
        <begin position="727"/>
        <end position="881"/>
    </location>
</feature>
<dbReference type="InterPro" id="IPR041471">
    <property type="entry name" value="UvrB_inter"/>
</dbReference>
<dbReference type="InterPro" id="IPR001650">
    <property type="entry name" value="Helicase_C-like"/>
</dbReference>
<dbReference type="OrthoDB" id="9804325at2"/>
<comment type="subcellular location">
    <subcellularLocation>
        <location evidence="9">Cytoplasm</location>
    </subcellularLocation>
</comment>
<gene>
    <name evidence="9" type="primary">mfd</name>
    <name evidence="13" type="ORF">PYTT_2070</name>
</gene>
<keyword evidence="5" id="KW-0347">Helicase</keyword>
<evidence type="ECO:0000256" key="1">
    <source>
        <dbReference type="ARBA" id="ARBA00022490"/>
    </source>
</evidence>
<evidence type="ECO:0000256" key="3">
    <source>
        <dbReference type="ARBA" id="ARBA00022763"/>
    </source>
</evidence>
<dbReference type="Pfam" id="PF03461">
    <property type="entry name" value="TRCF"/>
    <property type="match status" value="1"/>
</dbReference>
<evidence type="ECO:0000256" key="10">
    <source>
        <dbReference type="SAM" id="MobiDB-lite"/>
    </source>
</evidence>
<evidence type="ECO:0000256" key="2">
    <source>
        <dbReference type="ARBA" id="ARBA00022741"/>
    </source>
</evidence>
<keyword evidence="4 9" id="KW-0378">Hydrolase</keyword>
<dbReference type="SMART" id="SM00982">
    <property type="entry name" value="TRCF"/>
    <property type="match status" value="1"/>
</dbReference>
<dbReference type="GO" id="GO:0005737">
    <property type="term" value="C:cytoplasm"/>
    <property type="evidence" value="ECO:0007669"/>
    <property type="project" value="UniProtKB-SubCell"/>
</dbReference>
<dbReference type="InterPro" id="IPR003711">
    <property type="entry name" value="CarD-like/TRCF_RID"/>
</dbReference>
<dbReference type="PROSITE" id="PS51192">
    <property type="entry name" value="HELICASE_ATP_BIND_1"/>
    <property type="match status" value="1"/>
</dbReference>
<dbReference type="STRING" id="1679444.PYTT_2070"/>
<evidence type="ECO:0000256" key="9">
    <source>
        <dbReference type="HAMAP-Rule" id="MF_00969"/>
    </source>
</evidence>
<evidence type="ECO:0000259" key="11">
    <source>
        <dbReference type="PROSITE" id="PS51192"/>
    </source>
</evidence>
<feature type="compositionally biased region" description="Basic and acidic residues" evidence="10">
    <location>
        <begin position="389"/>
        <end position="402"/>
    </location>
</feature>
<evidence type="ECO:0000313" key="13">
    <source>
        <dbReference type="EMBL" id="SEH95762.1"/>
    </source>
</evidence>
<dbReference type="InterPro" id="IPR004576">
    <property type="entry name" value="Mfd"/>
</dbReference>
<dbReference type="GO" id="GO:0000716">
    <property type="term" value="P:transcription-coupled nucleotide-excision repair, DNA damage recognition"/>
    <property type="evidence" value="ECO:0007669"/>
    <property type="project" value="UniProtKB-UniRule"/>
</dbReference>
<comment type="similarity">
    <text evidence="9">In the N-terminal section; belongs to the UvrB family.</text>
</comment>
<dbReference type="Gene3D" id="2.40.10.170">
    <property type="match status" value="1"/>
</dbReference>
<evidence type="ECO:0000256" key="6">
    <source>
        <dbReference type="ARBA" id="ARBA00022840"/>
    </source>
</evidence>
<dbReference type="SMART" id="SM00490">
    <property type="entry name" value="HELICc"/>
    <property type="match status" value="1"/>
</dbReference>
<dbReference type="GO" id="GO:0016787">
    <property type="term" value="F:hydrolase activity"/>
    <property type="evidence" value="ECO:0007669"/>
    <property type="project" value="UniProtKB-KW"/>
</dbReference>
<dbReference type="InterPro" id="IPR027417">
    <property type="entry name" value="P-loop_NTPase"/>
</dbReference>